<accession>A0A497EJE1</accession>
<evidence type="ECO:0000313" key="1">
    <source>
        <dbReference type="EMBL" id="RLE45703.1"/>
    </source>
</evidence>
<dbReference type="Proteomes" id="UP000278475">
    <property type="component" value="Unassembled WGS sequence"/>
</dbReference>
<dbReference type="AlphaFoldDB" id="A0A497EJE1"/>
<dbReference type="EMBL" id="QMQV01000235">
    <property type="protein sequence ID" value="RLE45703.1"/>
    <property type="molecule type" value="Genomic_DNA"/>
</dbReference>
<gene>
    <name evidence="1" type="ORF">DRJ31_10910</name>
</gene>
<name>A0A497EJE1_9CREN</name>
<protein>
    <submittedName>
        <fullName evidence="1">Uncharacterized protein</fullName>
    </submittedName>
</protein>
<evidence type="ECO:0000313" key="2">
    <source>
        <dbReference type="Proteomes" id="UP000278475"/>
    </source>
</evidence>
<sequence>MLDKRALEHFTSNFALKRYQVRQVLPVKTSFGRMFEVGGGASFSIPVNSAKLAILLDMFKYMFKHNYNACYQGGISYGKNYNCKG</sequence>
<comment type="caution">
    <text evidence="1">The sequence shown here is derived from an EMBL/GenBank/DDBJ whole genome shotgun (WGS) entry which is preliminary data.</text>
</comment>
<organism evidence="1 2">
    <name type="scientific">Thermoproteota archaeon</name>
    <dbReference type="NCBI Taxonomy" id="2056631"/>
    <lineage>
        <taxon>Archaea</taxon>
        <taxon>Thermoproteota</taxon>
    </lineage>
</organism>
<reference evidence="1 2" key="1">
    <citation type="submission" date="2018-06" db="EMBL/GenBank/DDBJ databases">
        <title>Extensive metabolic versatility and redundancy in microbially diverse, dynamic hydrothermal sediments.</title>
        <authorList>
            <person name="Dombrowski N."/>
            <person name="Teske A."/>
            <person name="Baker B.J."/>
        </authorList>
    </citation>
    <scope>NUCLEOTIDE SEQUENCE [LARGE SCALE GENOMIC DNA]</scope>
    <source>
        <strain evidence="1">B66_G16</strain>
    </source>
</reference>
<proteinExistence type="predicted"/>